<dbReference type="EMBL" id="VBUT01000015">
    <property type="protein sequence ID" value="TLF72681.1"/>
    <property type="molecule type" value="Genomic_DNA"/>
</dbReference>
<keyword evidence="2" id="KW-0812">Transmembrane</keyword>
<comment type="caution">
    <text evidence="3">The sequence shown here is derived from an EMBL/GenBank/DDBJ whole genome shotgun (WGS) entry which is preliminary data.</text>
</comment>
<evidence type="ECO:0000256" key="1">
    <source>
        <dbReference type="SAM" id="MobiDB-lite"/>
    </source>
</evidence>
<organism evidence="3 4">
    <name type="scientific">Nocardia cyriacigeorgica</name>
    <dbReference type="NCBI Taxonomy" id="135487"/>
    <lineage>
        <taxon>Bacteria</taxon>
        <taxon>Bacillati</taxon>
        <taxon>Actinomycetota</taxon>
        <taxon>Actinomycetes</taxon>
        <taxon>Mycobacteriales</taxon>
        <taxon>Nocardiaceae</taxon>
        <taxon>Nocardia</taxon>
    </lineage>
</organism>
<evidence type="ECO:0000313" key="4">
    <source>
        <dbReference type="Proteomes" id="UP000306378"/>
    </source>
</evidence>
<feature type="transmembrane region" description="Helical" evidence="2">
    <location>
        <begin position="28"/>
        <end position="51"/>
    </location>
</feature>
<proteinExistence type="predicted"/>
<feature type="compositionally biased region" description="Low complexity" evidence="1">
    <location>
        <begin position="73"/>
        <end position="85"/>
    </location>
</feature>
<gene>
    <name evidence="3" type="ORF">FEK34_28480</name>
</gene>
<sequence length="165" mass="16794">MTTPGYPQQPPPGMYPPPIEKKTPNTRVIIILAVIGGIILLCGFGGCVAALSGDKADKVSTTTAPLPTPPSAAQPAAPTQTVQQSSAAQPVPNLTVPELAGVNAAIAGDKLEDLGFTNIQYASATPGVDLVIMRANWTVVSIEPGVGSVIPADSMIIVTVTKNNA</sequence>
<dbReference type="Gene3D" id="3.30.10.20">
    <property type="match status" value="1"/>
</dbReference>
<feature type="region of interest" description="Disordered" evidence="1">
    <location>
        <begin position="1"/>
        <end position="20"/>
    </location>
</feature>
<keyword evidence="2" id="KW-0472">Membrane</keyword>
<evidence type="ECO:0000256" key="2">
    <source>
        <dbReference type="SAM" id="Phobius"/>
    </source>
</evidence>
<dbReference type="RefSeq" id="WP_138452919.1">
    <property type="nucleotide sequence ID" value="NZ_VBUT01000015.1"/>
</dbReference>
<dbReference type="Proteomes" id="UP000306378">
    <property type="component" value="Unassembled WGS sequence"/>
</dbReference>
<evidence type="ECO:0000313" key="3">
    <source>
        <dbReference type="EMBL" id="TLF72681.1"/>
    </source>
</evidence>
<dbReference type="AlphaFoldDB" id="A0A5R8NAD5"/>
<feature type="compositionally biased region" description="Pro residues" evidence="1">
    <location>
        <begin position="7"/>
        <end position="18"/>
    </location>
</feature>
<evidence type="ECO:0008006" key="5">
    <source>
        <dbReference type="Google" id="ProtNLM"/>
    </source>
</evidence>
<reference evidence="3 4" key="1">
    <citation type="submission" date="2019-05" db="EMBL/GenBank/DDBJ databases">
        <title>Genomes sequences of two Nocardia cyriacigeorgica environmental isolates, type strains Nocardia asteroides ATCC 19247 and Nocardia cyriacigeorgica DSM 44484.</title>
        <authorList>
            <person name="Vautrin F."/>
            <person name="Bergeron E."/>
            <person name="Dubost A."/>
            <person name="Abrouk D."/>
            <person name="Rodriguez Nava V."/>
            <person name="Pujic P."/>
        </authorList>
    </citation>
    <scope>NUCLEOTIDE SEQUENCE [LARGE SCALE GENOMIC DNA]</scope>
    <source>
        <strain evidence="3 4">EML 446</strain>
    </source>
</reference>
<protein>
    <recommendedName>
        <fullName evidence="5">PASTA domain-containing protein</fullName>
    </recommendedName>
</protein>
<keyword evidence="2" id="KW-1133">Transmembrane helix</keyword>
<name>A0A5R8NAD5_9NOCA</name>
<feature type="region of interest" description="Disordered" evidence="1">
    <location>
        <begin position="58"/>
        <end position="90"/>
    </location>
</feature>
<accession>A0A5R8NAD5</accession>